<comment type="caution">
    <text evidence="1">The sequence shown here is derived from an EMBL/GenBank/DDBJ whole genome shotgun (WGS) entry which is preliminary data.</text>
</comment>
<dbReference type="RefSeq" id="WP_086141154.1">
    <property type="nucleotide sequence ID" value="NZ_JAJGTD010000134.1"/>
</dbReference>
<protein>
    <submittedName>
        <fullName evidence="1">Uncharacterized protein</fullName>
    </submittedName>
</protein>
<proteinExistence type="predicted"/>
<evidence type="ECO:0000313" key="3">
    <source>
        <dbReference type="Proteomes" id="UP000472879"/>
    </source>
</evidence>
<accession>A0A4S2ENR0</accession>
<name>A0A4S2ENR0_LIMRT</name>
<dbReference type="AlphaFoldDB" id="A0A4S2ENR0"/>
<reference evidence="1 3" key="1">
    <citation type="submission" date="2019-11" db="EMBL/GenBank/DDBJ databases">
        <title>Draft genome sequence of 12 host-associated Lactobacillus reuteri rodent strains.</title>
        <authorList>
            <person name="Zhang S."/>
            <person name="Ozcam M."/>
            <person name="Van Pijkeren J.P."/>
        </authorList>
    </citation>
    <scope>NUCLEOTIDE SEQUENCE [LARGE SCALE GENOMIC DNA]</scope>
    <source>
        <strain evidence="1 3">Lr4020</strain>
    </source>
</reference>
<evidence type="ECO:0000313" key="2">
    <source>
        <dbReference type="EMBL" id="MRH08512.1"/>
    </source>
</evidence>
<evidence type="ECO:0000313" key="1">
    <source>
        <dbReference type="EMBL" id="MRH08462.1"/>
    </source>
</evidence>
<dbReference type="OrthoDB" id="9993912at2"/>
<sequence length="66" mass="7726">MTYTINELRSMNDEMLREISLQRYKKSRRSTGDALRAQKVLWERAGQPFSSSANYKRNHTATGVKF</sequence>
<dbReference type="EMBL" id="WJNA01000005">
    <property type="protein sequence ID" value="MRH08462.1"/>
    <property type="molecule type" value="Genomic_DNA"/>
</dbReference>
<gene>
    <name evidence="1" type="ORF">GIX81_03185</name>
    <name evidence="2" type="ORF">GIX81_03435</name>
</gene>
<dbReference type="EMBL" id="WJNA01000005">
    <property type="protein sequence ID" value="MRH08512.1"/>
    <property type="molecule type" value="Genomic_DNA"/>
</dbReference>
<dbReference type="Proteomes" id="UP000472879">
    <property type="component" value="Unassembled WGS sequence"/>
</dbReference>
<organism evidence="1 3">
    <name type="scientific">Limosilactobacillus reuteri</name>
    <name type="common">Lactobacillus reuteri</name>
    <dbReference type="NCBI Taxonomy" id="1598"/>
    <lineage>
        <taxon>Bacteria</taxon>
        <taxon>Bacillati</taxon>
        <taxon>Bacillota</taxon>
        <taxon>Bacilli</taxon>
        <taxon>Lactobacillales</taxon>
        <taxon>Lactobacillaceae</taxon>
        <taxon>Limosilactobacillus</taxon>
    </lineage>
</organism>